<evidence type="ECO:0000313" key="2">
    <source>
        <dbReference type="Proteomes" id="UP000237347"/>
    </source>
</evidence>
<dbReference type="Proteomes" id="UP000237347">
    <property type="component" value="Unassembled WGS sequence"/>
</dbReference>
<keyword evidence="2" id="KW-1185">Reference proteome</keyword>
<protein>
    <recommendedName>
        <fullName evidence="3">CC-NBS-LRR protein</fullName>
    </recommendedName>
</protein>
<evidence type="ECO:0000313" key="1">
    <source>
        <dbReference type="EMBL" id="KAK7809570.1"/>
    </source>
</evidence>
<reference evidence="1 2" key="1">
    <citation type="journal article" date="2018" name="Sci. Data">
        <title>The draft genome sequence of cork oak.</title>
        <authorList>
            <person name="Ramos A.M."/>
            <person name="Usie A."/>
            <person name="Barbosa P."/>
            <person name="Barros P.M."/>
            <person name="Capote T."/>
            <person name="Chaves I."/>
            <person name="Simoes F."/>
            <person name="Abreu I."/>
            <person name="Carrasquinho I."/>
            <person name="Faro C."/>
            <person name="Guimaraes J.B."/>
            <person name="Mendonca D."/>
            <person name="Nobrega F."/>
            <person name="Rodrigues L."/>
            <person name="Saibo N.J.M."/>
            <person name="Varela M.C."/>
            <person name="Egas C."/>
            <person name="Matos J."/>
            <person name="Miguel C.M."/>
            <person name="Oliveira M.M."/>
            <person name="Ricardo C.P."/>
            <person name="Goncalves S."/>
        </authorList>
    </citation>
    <scope>NUCLEOTIDE SEQUENCE [LARGE SCALE GENOMIC DNA]</scope>
    <source>
        <strain evidence="2">cv. HL8</strain>
    </source>
</reference>
<gene>
    <name evidence="1" type="ORF">CFP56_018372</name>
</gene>
<evidence type="ECO:0008006" key="3">
    <source>
        <dbReference type="Google" id="ProtNLM"/>
    </source>
</evidence>
<comment type="caution">
    <text evidence="1">The sequence shown here is derived from an EMBL/GenBank/DDBJ whole genome shotgun (WGS) entry which is preliminary data.</text>
</comment>
<proteinExistence type="predicted"/>
<dbReference type="AlphaFoldDB" id="A0AAW0I4V2"/>
<sequence length="111" mass="12944">AERVFLLPRFFFLNSSLSTKRVLSSFSHSQQTNSDQLTVLSMPESKVILYKLLERIQCKSLLCMNFQFCQYIREWPDLLIATPNIKQLNLRDCMKLVKVHDSNGCLDKLES</sequence>
<name>A0AAW0I4V2_QUESU</name>
<feature type="non-terminal residue" evidence="1">
    <location>
        <position position="1"/>
    </location>
</feature>
<accession>A0AAW0I4V2</accession>
<organism evidence="1 2">
    <name type="scientific">Quercus suber</name>
    <name type="common">Cork oak</name>
    <dbReference type="NCBI Taxonomy" id="58331"/>
    <lineage>
        <taxon>Eukaryota</taxon>
        <taxon>Viridiplantae</taxon>
        <taxon>Streptophyta</taxon>
        <taxon>Embryophyta</taxon>
        <taxon>Tracheophyta</taxon>
        <taxon>Spermatophyta</taxon>
        <taxon>Magnoliopsida</taxon>
        <taxon>eudicotyledons</taxon>
        <taxon>Gunneridae</taxon>
        <taxon>Pentapetalae</taxon>
        <taxon>rosids</taxon>
        <taxon>fabids</taxon>
        <taxon>Fagales</taxon>
        <taxon>Fagaceae</taxon>
        <taxon>Quercus</taxon>
    </lineage>
</organism>
<dbReference type="EMBL" id="PKMF04002338">
    <property type="protein sequence ID" value="KAK7809570.1"/>
    <property type="molecule type" value="Genomic_DNA"/>
</dbReference>